<dbReference type="SMART" id="SM00829">
    <property type="entry name" value="PKS_ER"/>
    <property type="match status" value="1"/>
</dbReference>
<gene>
    <name evidence="2" type="ORF">ACFPJ6_01300</name>
</gene>
<organism evidence="2 3">
    <name type="scientific">Aquipuribacter nitratireducens</name>
    <dbReference type="NCBI Taxonomy" id="650104"/>
    <lineage>
        <taxon>Bacteria</taxon>
        <taxon>Bacillati</taxon>
        <taxon>Actinomycetota</taxon>
        <taxon>Actinomycetes</taxon>
        <taxon>Micrococcales</taxon>
        <taxon>Intrasporangiaceae</taxon>
        <taxon>Aquipuribacter</taxon>
    </lineage>
</organism>
<dbReference type="Proteomes" id="UP001596122">
    <property type="component" value="Unassembled WGS sequence"/>
</dbReference>
<accession>A0ABW0GLU1</accession>
<dbReference type="InterPro" id="IPR036291">
    <property type="entry name" value="NAD(P)-bd_dom_sf"/>
</dbReference>
<dbReference type="InterPro" id="IPR020843">
    <property type="entry name" value="ER"/>
</dbReference>
<dbReference type="InterPro" id="IPR011032">
    <property type="entry name" value="GroES-like_sf"/>
</dbReference>
<proteinExistence type="predicted"/>
<dbReference type="Pfam" id="PF13602">
    <property type="entry name" value="ADH_zinc_N_2"/>
    <property type="match status" value="1"/>
</dbReference>
<dbReference type="InterPro" id="IPR013154">
    <property type="entry name" value="ADH-like_N"/>
</dbReference>
<dbReference type="EMBL" id="JBHSLD010000001">
    <property type="protein sequence ID" value="MFC5379416.1"/>
    <property type="molecule type" value="Genomic_DNA"/>
</dbReference>
<comment type="caution">
    <text evidence="2">The sequence shown here is derived from an EMBL/GenBank/DDBJ whole genome shotgun (WGS) entry which is preliminary data.</text>
</comment>
<dbReference type="RefSeq" id="WP_340266413.1">
    <property type="nucleotide sequence ID" value="NZ_JBBEOG010000001.1"/>
</dbReference>
<evidence type="ECO:0000313" key="3">
    <source>
        <dbReference type="Proteomes" id="UP001596122"/>
    </source>
</evidence>
<feature type="domain" description="Enoyl reductase (ER)" evidence="1">
    <location>
        <begin position="12"/>
        <end position="320"/>
    </location>
</feature>
<dbReference type="SUPFAM" id="SSF51735">
    <property type="entry name" value="NAD(P)-binding Rossmann-fold domains"/>
    <property type="match status" value="1"/>
</dbReference>
<reference evidence="3" key="1">
    <citation type="journal article" date="2019" name="Int. J. Syst. Evol. Microbiol.">
        <title>The Global Catalogue of Microorganisms (GCM) 10K type strain sequencing project: providing services to taxonomists for standard genome sequencing and annotation.</title>
        <authorList>
            <consortium name="The Broad Institute Genomics Platform"/>
            <consortium name="The Broad Institute Genome Sequencing Center for Infectious Disease"/>
            <person name="Wu L."/>
            <person name="Ma J."/>
        </authorList>
    </citation>
    <scope>NUCLEOTIDE SEQUENCE [LARGE SCALE GENOMIC DNA]</scope>
    <source>
        <strain evidence="3">CCUG 43114</strain>
    </source>
</reference>
<dbReference type="InterPro" id="IPR052733">
    <property type="entry name" value="Chloroplast_QOR"/>
</dbReference>
<dbReference type="Pfam" id="PF08240">
    <property type="entry name" value="ADH_N"/>
    <property type="match status" value="1"/>
</dbReference>
<dbReference type="Gene3D" id="3.40.50.720">
    <property type="entry name" value="NAD(P)-binding Rossmann-like Domain"/>
    <property type="match status" value="1"/>
</dbReference>
<evidence type="ECO:0000259" key="1">
    <source>
        <dbReference type="SMART" id="SM00829"/>
    </source>
</evidence>
<name>A0ABW0GLU1_9MICO</name>
<dbReference type="PANTHER" id="PTHR44013">
    <property type="entry name" value="ZINC-TYPE ALCOHOL DEHYDROGENASE-LIKE PROTEIN C16A3.02C"/>
    <property type="match status" value="1"/>
</dbReference>
<dbReference type="PANTHER" id="PTHR44013:SF1">
    <property type="entry name" value="ZINC-TYPE ALCOHOL DEHYDROGENASE-LIKE PROTEIN C16A3.02C"/>
    <property type="match status" value="1"/>
</dbReference>
<dbReference type="CDD" id="cd08267">
    <property type="entry name" value="MDR1"/>
    <property type="match status" value="1"/>
</dbReference>
<keyword evidence="3" id="KW-1185">Reference proteome</keyword>
<dbReference type="Gene3D" id="3.90.180.10">
    <property type="entry name" value="Medium-chain alcohol dehydrogenases, catalytic domain"/>
    <property type="match status" value="1"/>
</dbReference>
<dbReference type="SUPFAM" id="SSF50129">
    <property type="entry name" value="GroES-like"/>
    <property type="match status" value="1"/>
</dbReference>
<sequence length="322" mass="33046">MKAVVQDRYGPAEEVLRLADVPDPVVGPHDVVVRVRATSLNAADWHLSEGVPLFVRAGEGVRAPRRRCPGSDVAGAVEAVGAAVTRVRPGDEVVAWADGGGLAELVVARQDDVVLRPGTLDPVEASALPLAGTTALQAVRHGGPLRAGDRVLVTGASGGVGAFAVQLAVAAGARVTASCRTDNVALARSLGAERVLDRTTDPVPDGGPYERIVHVAGPTSVLAMRRALSPDGRLVLVSGDGGRLLGPLPVMLSAAAASLGSSRHLGFLVARTTREDVETLVDEAATGSLRVVVDRTYDLSEAAAALAHVRSGRARGKVVVTV</sequence>
<protein>
    <submittedName>
        <fullName evidence="2">NAD(P)-dependent alcohol dehydrogenase</fullName>
    </submittedName>
</protein>
<evidence type="ECO:0000313" key="2">
    <source>
        <dbReference type="EMBL" id="MFC5379416.1"/>
    </source>
</evidence>